<evidence type="ECO:0000256" key="11">
    <source>
        <dbReference type="ARBA" id="ARBA00023136"/>
    </source>
</evidence>
<evidence type="ECO:0000256" key="5">
    <source>
        <dbReference type="ARBA" id="ARBA00022692"/>
    </source>
</evidence>
<keyword evidence="11 13" id="KW-0472">Membrane</keyword>
<dbReference type="AlphaFoldDB" id="A0A139SXZ7"/>
<evidence type="ECO:0000256" key="3">
    <source>
        <dbReference type="ARBA" id="ARBA00022519"/>
    </source>
</evidence>
<dbReference type="GO" id="GO:0046872">
    <property type="term" value="F:metal ion binding"/>
    <property type="evidence" value="ECO:0007669"/>
    <property type="project" value="UniProtKB-KW"/>
</dbReference>
<dbReference type="InterPro" id="IPR004329">
    <property type="entry name" value="CcmE"/>
</dbReference>
<dbReference type="GO" id="GO:0017004">
    <property type="term" value="P:cytochrome complex assembly"/>
    <property type="evidence" value="ECO:0007669"/>
    <property type="project" value="UniProtKB-KW"/>
</dbReference>
<dbReference type="HAMAP" id="MF_01959">
    <property type="entry name" value="CcmE"/>
    <property type="match status" value="1"/>
</dbReference>
<comment type="function">
    <text evidence="12 13">Heme chaperone required for the biogenesis of c-type cytochromes. Transiently binds heme delivered by CcmC and transfers the heme to apo-cytochromes in a process facilitated by CcmF and CcmH.</text>
</comment>
<keyword evidence="16" id="KW-1185">Reference proteome</keyword>
<feature type="topological domain" description="Extracellular" evidence="13">
    <location>
        <begin position="30"/>
        <end position="150"/>
    </location>
</feature>
<protein>
    <recommendedName>
        <fullName evidence="13">Cytochrome c-type biogenesis protein CcmE</fullName>
    </recommendedName>
    <alternativeName>
        <fullName evidence="13">Cytochrome c maturation protein E</fullName>
    </alternativeName>
    <alternativeName>
        <fullName evidence="13">Heme chaperone CcmE</fullName>
    </alternativeName>
</protein>
<evidence type="ECO:0000256" key="14">
    <source>
        <dbReference type="PIRSR" id="PIRSR604329-50"/>
    </source>
</evidence>
<keyword evidence="9 13" id="KW-1133">Transmembrane helix</keyword>
<dbReference type="FunFam" id="2.40.50.140:FF:000104">
    <property type="entry name" value="Cytochrome c-type biogenesis protein CcmE"/>
    <property type="match status" value="1"/>
</dbReference>
<accession>A0A139SXZ7</accession>
<dbReference type="InterPro" id="IPR012340">
    <property type="entry name" value="NA-bd_OB-fold"/>
</dbReference>
<gene>
    <name evidence="13" type="primary">ccmE</name>
    <name evidence="13" type="synonym">cycJ</name>
    <name evidence="15" type="ORF">AXE65_08310</name>
</gene>
<keyword evidence="4 13" id="KW-0349">Heme</keyword>
<sequence>MNAVRKKRLLIMLGLVAALGLALTLALLALSQNINLFYTPTQIASGEAPNDTRIRAGGMVKNGSLKREAGSLSVRFIVTDYASDLAIEYQGILPDLFREGQGVVALGRINAKGVLVAEQILAKHDETYMPPEVSKALKESGRLPSGEAKP</sequence>
<evidence type="ECO:0000256" key="12">
    <source>
        <dbReference type="ARBA" id="ARBA00056663"/>
    </source>
</evidence>
<dbReference type="GO" id="GO:0020037">
    <property type="term" value="F:heme binding"/>
    <property type="evidence" value="ECO:0007669"/>
    <property type="project" value="InterPro"/>
</dbReference>
<dbReference type="NCBIfam" id="NF009727">
    <property type="entry name" value="PRK13254.1-1"/>
    <property type="match status" value="1"/>
</dbReference>
<dbReference type="Pfam" id="PF03100">
    <property type="entry name" value="CcmE"/>
    <property type="match status" value="1"/>
</dbReference>
<keyword evidence="8 13" id="KW-0735">Signal-anchor</keyword>
<dbReference type="GO" id="GO:0017003">
    <property type="term" value="P:protein-heme linkage"/>
    <property type="evidence" value="ECO:0007669"/>
    <property type="project" value="UniProtKB-UniRule"/>
</dbReference>
<name>A0A139SXZ7_9GAMM</name>
<evidence type="ECO:0000313" key="15">
    <source>
        <dbReference type="EMBL" id="KXU39495.1"/>
    </source>
</evidence>
<organism evidence="15 16">
    <name type="scientific">Ventosimonas gracilis</name>
    <dbReference type="NCBI Taxonomy" id="1680762"/>
    <lineage>
        <taxon>Bacteria</taxon>
        <taxon>Pseudomonadati</taxon>
        <taxon>Pseudomonadota</taxon>
        <taxon>Gammaproteobacteria</taxon>
        <taxon>Pseudomonadales</taxon>
        <taxon>Ventosimonadaceae</taxon>
        <taxon>Ventosimonas</taxon>
    </lineage>
</organism>
<feature type="binding site" description="axial binding residue" evidence="13 14">
    <location>
        <position position="128"/>
    </location>
    <ligand>
        <name>heme</name>
        <dbReference type="ChEBI" id="CHEBI:30413"/>
    </ligand>
    <ligandPart>
        <name>Fe</name>
        <dbReference type="ChEBI" id="CHEBI:18248"/>
    </ligandPart>
</feature>
<evidence type="ECO:0000256" key="8">
    <source>
        <dbReference type="ARBA" id="ARBA00022968"/>
    </source>
</evidence>
<comment type="subcellular location">
    <subcellularLocation>
        <location evidence="1">Cell inner membrane</location>
    </subcellularLocation>
    <subcellularLocation>
        <location evidence="13">Cell membrane</location>
        <topology evidence="13">Single-pass type II membrane protein</topology>
    </subcellularLocation>
</comment>
<keyword evidence="7 13" id="KW-0201">Cytochrome c-type biogenesis</keyword>
<evidence type="ECO:0000256" key="6">
    <source>
        <dbReference type="ARBA" id="ARBA00022723"/>
    </source>
</evidence>
<evidence type="ECO:0000256" key="13">
    <source>
        <dbReference type="HAMAP-Rule" id="MF_01959"/>
    </source>
</evidence>
<keyword evidence="3" id="KW-0997">Cell inner membrane</keyword>
<reference evidence="15 16" key="1">
    <citation type="submission" date="2016-02" db="EMBL/GenBank/DDBJ databases">
        <authorList>
            <person name="Wen L."/>
            <person name="He K."/>
            <person name="Yang H."/>
        </authorList>
    </citation>
    <scope>NUCLEOTIDE SEQUENCE [LARGE SCALE GENOMIC DNA]</scope>
    <source>
        <strain evidence="15 16">CV58</strain>
    </source>
</reference>
<dbReference type="OrthoDB" id="9793584at2"/>
<evidence type="ECO:0000256" key="9">
    <source>
        <dbReference type="ARBA" id="ARBA00022989"/>
    </source>
</evidence>
<dbReference type="GO" id="GO:0005886">
    <property type="term" value="C:plasma membrane"/>
    <property type="evidence" value="ECO:0007669"/>
    <property type="project" value="UniProtKB-SubCell"/>
</dbReference>
<feature type="binding site" description="covalent" evidence="13 14">
    <location>
        <position position="124"/>
    </location>
    <ligand>
        <name>heme</name>
        <dbReference type="ChEBI" id="CHEBI:30413"/>
    </ligand>
</feature>
<evidence type="ECO:0000256" key="1">
    <source>
        <dbReference type="ARBA" id="ARBA00004533"/>
    </source>
</evidence>
<dbReference type="Gene3D" id="2.40.50.140">
    <property type="entry name" value="Nucleic acid-binding proteins"/>
    <property type="match status" value="1"/>
</dbReference>
<comment type="similarity">
    <text evidence="13">Belongs to the CcmE/CycJ family.</text>
</comment>
<dbReference type="EMBL" id="LSZO01000003">
    <property type="protein sequence ID" value="KXU39495.1"/>
    <property type="molecule type" value="Genomic_DNA"/>
</dbReference>
<dbReference type="NCBIfam" id="NF009731">
    <property type="entry name" value="PRK13254.1-5"/>
    <property type="match status" value="1"/>
</dbReference>
<feature type="topological domain" description="Cytoplasmic" evidence="13">
    <location>
        <begin position="1"/>
        <end position="8"/>
    </location>
</feature>
<evidence type="ECO:0000256" key="2">
    <source>
        <dbReference type="ARBA" id="ARBA00022475"/>
    </source>
</evidence>
<comment type="caution">
    <text evidence="15">The sequence shown here is derived from an EMBL/GenBank/DDBJ whole genome shotgun (WGS) entry which is preliminary data.</text>
</comment>
<dbReference type="RefSeq" id="WP_068386312.1">
    <property type="nucleotide sequence ID" value="NZ_LSZO01000003.1"/>
</dbReference>
<dbReference type="Proteomes" id="UP000072660">
    <property type="component" value="Unassembled WGS sequence"/>
</dbReference>
<dbReference type="PANTHER" id="PTHR34128:SF2">
    <property type="entry name" value="CYTOCHROME C-TYPE BIOGENESIS PROTEIN CCME HOMOLOG, MITOCHONDRIAL"/>
    <property type="match status" value="1"/>
</dbReference>
<evidence type="ECO:0000256" key="4">
    <source>
        <dbReference type="ARBA" id="ARBA00022617"/>
    </source>
</evidence>
<keyword evidence="10 13" id="KW-0408">Iron</keyword>
<keyword evidence="5 13" id="KW-0812">Transmembrane</keyword>
<evidence type="ECO:0000313" key="16">
    <source>
        <dbReference type="Proteomes" id="UP000072660"/>
    </source>
</evidence>
<keyword evidence="2 13" id="KW-1003">Cell membrane</keyword>
<proteinExistence type="inferred from homology"/>
<dbReference type="NCBIfam" id="NF009729">
    <property type="entry name" value="PRK13254.1-3"/>
    <property type="match status" value="1"/>
</dbReference>
<evidence type="ECO:0000256" key="10">
    <source>
        <dbReference type="ARBA" id="ARBA00023004"/>
    </source>
</evidence>
<keyword evidence="6 13" id="KW-0479">Metal-binding</keyword>
<evidence type="ECO:0000256" key="7">
    <source>
        <dbReference type="ARBA" id="ARBA00022748"/>
    </source>
</evidence>
<dbReference type="PANTHER" id="PTHR34128">
    <property type="entry name" value="CYTOCHROME C-TYPE BIOGENESIS PROTEIN CCME HOMOLOG, MITOCHONDRIAL"/>
    <property type="match status" value="1"/>
</dbReference>
<dbReference type="SUPFAM" id="SSF82093">
    <property type="entry name" value="Heme chaperone CcmE"/>
    <property type="match status" value="1"/>
</dbReference>
<dbReference type="InterPro" id="IPR036127">
    <property type="entry name" value="CcmE-like_sf"/>
</dbReference>